<dbReference type="Proteomes" id="UP001607151">
    <property type="component" value="Unassembled WGS sequence"/>
</dbReference>
<keyword evidence="2" id="KW-1185">Reference proteome</keyword>
<reference evidence="1 2" key="1">
    <citation type="submission" date="2024-10" db="EMBL/GenBank/DDBJ databases">
        <authorList>
            <person name="Yibar A."/>
            <person name="Saticioglu I.B."/>
            <person name="Duman M."/>
            <person name="Ajmi N."/>
            <person name="Gurler F."/>
            <person name="Ay H."/>
            <person name="Onuk E."/>
            <person name="Guler S."/>
            <person name="Romalde J.L."/>
        </authorList>
    </citation>
    <scope>NUCLEOTIDE SEQUENCE [LARGE SCALE GENOMIC DNA]</scope>
    <source>
        <strain evidence="1 2">14-MA-B</strain>
    </source>
</reference>
<dbReference type="EMBL" id="JBIHSN010000003">
    <property type="protein sequence ID" value="MFH0267225.1"/>
    <property type="molecule type" value="Genomic_DNA"/>
</dbReference>
<proteinExistence type="predicted"/>
<protein>
    <recommendedName>
        <fullName evidence="3">DUF2589 domain-containing protein</fullName>
    </recommendedName>
</protein>
<dbReference type="RefSeq" id="WP_394608740.1">
    <property type="nucleotide sequence ID" value="NZ_JBIHSN010000003.1"/>
</dbReference>
<comment type="caution">
    <text evidence="1">The sequence shown here is derived from an EMBL/GenBank/DDBJ whole genome shotgun (WGS) entry which is preliminary data.</text>
</comment>
<organism evidence="1 2">
    <name type="scientific">Vibrio rumoiensis</name>
    <dbReference type="NCBI Taxonomy" id="76258"/>
    <lineage>
        <taxon>Bacteria</taxon>
        <taxon>Pseudomonadati</taxon>
        <taxon>Pseudomonadota</taxon>
        <taxon>Gammaproteobacteria</taxon>
        <taxon>Vibrionales</taxon>
        <taxon>Vibrionaceae</taxon>
        <taxon>Vibrio</taxon>
    </lineage>
</organism>
<name>A0ABW7J1R4_9VIBR</name>
<sequence length="174" mass="19925">MSNSNDSLPSPDQFRSPSEWVLYVVGQLKQRLNIELDSAYVREGKEPKRTYFAYQVGDSGVLNQRGNDGRKLHEIELRFLVYVPLAVPNFDLEALDASTRIEREFVDEFLGIGNNAEETRLVSNQPRKFDPKMGVFLRTVVVQQRIYMGKVEEELMEFSGSELNVSKSDNEESV</sequence>
<evidence type="ECO:0000313" key="1">
    <source>
        <dbReference type="EMBL" id="MFH0267225.1"/>
    </source>
</evidence>
<accession>A0ABW7J1R4</accession>
<gene>
    <name evidence="1" type="ORF">ACGRQ9_17405</name>
</gene>
<evidence type="ECO:0000313" key="2">
    <source>
        <dbReference type="Proteomes" id="UP001607151"/>
    </source>
</evidence>
<evidence type="ECO:0008006" key="3">
    <source>
        <dbReference type="Google" id="ProtNLM"/>
    </source>
</evidence>